<organism evidence="4 5">
    <name type="scientific">Rhizophagus irregularis (strain DAOM 197198w)</name>
    <name type="common">Glomus intraradices</name>
    <dbReference type="NCBI Taxonomy" id="1432141"/>
    <lineage>
        <taxon>Eukaryota</taxon>
        <taxon>Fungi</taxon>
        <taxon>Fungi incertae sedis</taxon>
        <taxon>Mucoromycota</taxon>
        <taxon>Glomeromycotina</taxon>
        <taxon>Glomeromycetes</taxon>
        <taxon>Glomerales</taxon>
        <taxon>Glomeraceae</taxon>
        <taxon>Rhizophagus</taxon>
    </lineage>
</organism>
<keyword evidence="2" id="KW-0677">Repeat</keyword>
<feature type="domain" description="MIR" evidence="3">
    <location>
        <begin position="285"/>
        <end position="337"/>
    </location>
</feature>
<dbReference type="InterPro" id="IPR036300">
    <property type="entry name" value="MIR_dom_sf"/>
</dbReference>
<feature type="domain" description="MIR" evidence="3">
    <location>
        <begin position="161"/>
        <end position="216"/>
    </location>
</feature>
<dbReference type="HOGENOM" id="CLU_047744_0_0_1"/>
<dbReference type="OrthoDB" id="5588846at2759"/>
<gene>
    <name evidence="4" type="ORF">RirG_074390</name>
</gene>
<dbReference type="Proteomes" id="UP000022910">
    <property type="component" value="Unassembled WGS sequence"/>
</dbReference>
<sequence length="338" mass="39333">MENLPPRYDGTIQPEVWVQDLRFFCALRGVYDQSTILNIAILRIDPDIPIPKDTNSFDLLISILKDHVTHSVFRADSLEKLNKLKCERNREMSEFIAKFTFLCRGANITGWEEKKRYLLRNLPDDIVRNIFRSRIENLNSSDKNSFDKVIETFKDVMLEHRRQIRYGSKIALKHVATGRFLSSKDIRYDTGSKQHIVFCNNWQPDRQTDFWIVIPPHKQYCKVGNPVAFNSAIGLKHQKTSRNLHSHSNESPKTKQQEVTCFSGADSNDNWLLQRHSINNDYDNSGHWVIGDTISLRHVNTKKSLSSHDFLLDDGNQEVTCHADGHEENHKWIVEVFE</sequence>
<dbReference type="InterPro" id="IPR016093">
    <property type="entry name" value="MIR_motif"/>
</dbReference>
<dbReference type="EMBL" id="JEMT01015868">
    <property type="protein sequence ID" value="EXX71895.1"/>
    <property type="molecule type" value="Genomic_DNA"/>
</dbReference>
<evidence type="ECO:0000313" key="5">
    <source>
        <dbReference type="Proteomes" id="UP000022910"/>
    </source>
</evidence>
<dbReference type="Gene3D" id="2.80.10.50">
    <property type="match status" value="1"/>
</dbReference>
<dbReference type="PROSITE" id="PS50919">
    <property type="entry name" value="MIR"/>
    <property type="match status" value="3"/>
</dbReference>
<evidence type="ECO:0000259" key="3">
    <source>
        <dbReference type="PROSITE" id="PS50919"/>
    </source>
</evidence>
<dbReference type="PANTHER" id="PTHR46809">
    <property type="entry name" value="STROMAL CELL-DERIVED FACTOR 2-LIKE PROTEIN"/>
    <property type="match status" value="1"/>
</dbReference>
<evidence type="ECO:0000313" key="4">
    <source>
        <dbReference type="EMBL" id="EXX71895.1"/>
    </source>
</evidence>
<dbReference type="STRING" id="1432141.A0A015JX17"/>
<dbReference type="CDD" id="cd23263">
    <property type="entry name" value="beta-trefoil_MIR"/>
    <property type="match status" value="1"/>
</dbReference>
<accession>A0A015JX17</accession>
<evidence type="ECO:0000256" key="1">
    <source>
        <dbReference type="ARBA" id="ARBA00022729"/>
    </source>
</evidence>
<name>A0A015JX17_RHIIW</name>
<keyword evidence="5" id="KW-1185">Reference proteome</keyword>
<keyword evidence="1" id="KW-0732">Signal</keyword>
<dbReference type="SMART" id="SM00472">
    <property type="entry name" value="MIR"/>
    <property type="match status" value="3"/>
</dbReference>
<dbReference type="Pfam" id="PF02815">
    <property type="entry name" value="MIR"/>
    <property type="match status" value="1"/>
</dbReference>
<reference evidence="4 5" key="1">
    <citation type="submission" date="2014-02" db="EMBL/GenBank/DDBJ databases">
        <title>Single nucleus genome sequencing reveals high similarity among nuclei of an endomycorrhizal fungus.</title>
        <authorList>
            <person name="Lin K."/>
            <person name="Geurts R."/>
            <person name="Zhang Z."/>
            <person name="Limpens E."/>
            <person name="Saunders D.G."/>
            <person name="Mu D."/>
            <person name="Pang E."/>
            <person name="Cao H."/>
            <person name="Cha H."/>
            <person name="Lin T."/>
            <person name="Zhou Q."/>
            <person name="Shang Y."/>
            <person name="Li Y."/>
            <person name="Ivanov S."/>
            <person name="Sharma T."/>
            <person name="Velzen R.V."/>
            <person name="Ruijter N.D."/>
            <person name="Aanen D.K."/>
            <person name="Win J."/>
            <person name="Kamoun S."/>
            <person name="Bisseling T."/>
            <person name="Huang S."/>
        </authorList>
    </citation>
    <scope>NUCLEOTIDE SEQUENCE [LARGE SCALE GENOMIC DNA]</scope>
    <source>
        <strain evidence="5">DAOM197198w</strain>
    </source>
</reference>
<comment type="caution">
    <text evidence="4">The sequence shown here is derived from an EMBL/GenBank/DDBJ whole genome shotgun (WGS) entry which is preliminary data.</text>
</comment>
<protein>
    <submittedName>
        <fullName evidence="4">Pmt5p</fullName>
    </submittedName>
</protein>
<dbReference type="SMR" id="A0A015JX17"/>
<proteinExistence type="predicted"/>
<evidence type="ECO:0000256" key="2">
    <source>
        <dbReference type="ARBA" id="ARBA00022737"/>
    </source>
</evidence>
<dbReference type="PANTHER" id="PTHR46809:SF2">
    <property type="entry name" value="GH21273P"/>
    <property type="match status" value="1"/>
</dbReference>
<dbReference type="SUPFAM" id="SSF82109">
    <property type="entry name" value="MIR domain"/>
    <property type="match status" value="1"/>
</dbReference>
<feature type="domain" description="MIR" evidence="3">
    <location>
        <begin position="224"/>
        <end position="276"/>
    </location>
</feature>
<dbReference type="AlphaFoldDB" id="A0A015JX17"/>